<accession>A0A2R5FV62</accession>
<dbReference type="EMBL" id="BDUD01000001">
    <property type="protein sequence ID" value="GBG22637.1"/>
    <property type="molecule type" value="Genomic_DNA"/>
</dbReference>
<feature type="region of interest" description="Disordered" evidence="1">
    <location>
        <begin position="120"/>
        <end position="139"/>
    </location>
</feature>
<keyword evidence="3" id="KW-1185">Reference proteome</keyword>
<gene>
    <name evidence="2" type="ORF">NIES4072_63490</name>
</gene>
<evidence type="ECO:0000313" key="2">
    <source>
        <dbReference type="EMBL" id="GBG22637.1"/>
    </source>
</evidence>
<evidence type="ECO:0000256" key="1">
    <source>
        <dbReference type="SAM" id="MobiDB-lite"/>
    </source>
</evidence>
<dbReference type="AlphaFoldDB" id="A0A2R5FV62"/>
<dbReference type="Proteomes" id="UP000245124">
    <property type="component" value="Unassembled WGS sequence"/>
</dbReference>
<dbReference type="RefSeq" id="WP_109012325.1">
    <property type="nucleotide sequence ID" value="NZ_BDUD01000001.1"/>
</dbReference>
<proteinExistence type="predicted"/>
<sequence>MPKKKFEDIPFPPLVSMDTDTPVSVDQVSNILRERQKGASICIRSTEGHTNRGGYFFHVLPTDSDLSKCELYNFEKTLVTILPVEQITLFMNHCSGLEFNEWVFQFCQSVVNFRLDPAEPESAELDSTESDPTELDSLK</sequence>
<protein>
    <submittedName>
        <fullName evidence="2">Uncharacterized protein</fullName>
    </submittedName>
</protein>
<name>A0A2R5FV62_NOSCO</name>
<organism evidence="2 3">
    <name type="scientific">Nostoc commune NIES-4072</name>
    <dbReference type="NCBI Taxonomy" id="2005467"/>
    <lineage>
        <taxon>Bacteria</taxon>
        <taxon>Bacillati</taxon>
        <taxon>Cyanobacteriota</taxon>
        <taxon>Cyanophyceae</taxon>
        <taxon>Nostocales</taxon>
        <taxon>Nostocaceae</taxon>
        <taxon>Nostoc</taxon>
    </lineage>
</organism>
<comment type="caution">
    <text evidence="2">The sequence shown here is derived from an EMBL/GenBank/DDBJ whole genome shotgun (WGS) entry which is preliminary data.</text>
</comment>
<reference evidence="2 3" key="1">
    <citation type="submission" date="2017-06" db="EMBL/GenBank/DDBJ databases">
        <title>Genome sequencing of cyanobaciteial culture collection at National Institute for Environmental Studies (NIES).</title>
        <authorList>
            <person name="Hirose Y."/>
            <person name="Shimura Y."/>
            <person name="Fujisawa T."/>
            <person name="Nakamura Y."/>
            <person name="Kawachi M."/>
        </authorList>
    </citation>
    <scope>NUCLEOTIDE SEQUENCE [LARGE SCALE GENOMIC DNA]</scope>
    <source>
        <strain evidence="2 3">NIES-4072</strain>
    </source>
</reference>
<evidence type="ECO:0000313" key="3">
    <source>
        <dbReference type="Proteomes" id="UP000245124"/>
    </source>
</evidence>
<dbReference type="OrthoDB" id="9553597at2"/>